<dbReference type="OMA" id="WMRSTSY"/>
<dbReference type="PRINTS" id="PR00031">
    <property type="entry name" value="HTHREPRESSR"/>
</dbReference>
<proteinExistence type="inferred from homology"/>
<evidence type="ECO:0000313" key="11">
    <source>
        <dbReference type="Proteomes" id="UP000887568"/>
    </source>
</evidence>
<dbReference type="FunFam" id="1.10.10.60:FF:000089">
    <property type="entry name" value="Caudal type homeobox 4"/>
    <property type="match status" value="1"/>
</dbReference>
<evidence type="ECO:0000313" key="10">
    <source>
        <dbReference type="EnsemblMetazoa" id="XP_038056792.1"/>
    </source>
</evidence>
<comment type="subcellular location">
    <subcellularLocation>
        <location evidence="1 6 7">Nucleus</location>
    </subcellularLocation>
</comment>
<dbReference type="GO" id="GO:0000977">
    <property type="term" value="F:RNA polymerase II transcription regulatory region sequence-specific DNA binding"/>
    <property type="evidence" value="ECO:0007669"/>
    <property type="project" value="TreeGrafter"/>
</dbReference>
<keyword evidence="11" id="KW-1185">Reference proteome</keyword>
<dbReference type="GO" id="GO:0030154">
    <property type="term" value="P:cell differentiation"/>
    <property type="evidence" value="ECO:0007669"/>
    <property type="project" value="TreeGrafter"/>
</dbReference>
<comment type="similarity">
    <text evidence="2">Belongs to the Caudal homeobox family.</text>
</comment>
<evidence type="ECO:0000256" key="8">
    <source>
        <dbReference type="SAM" id="MobiDB-lite"/>
    </source>
</evidence>
<dbReference type="GO" id="GO:0005634">
    <property type="term" value="C:nucleus"/>
    <property type="evidence" value="ECO:0007669"/>
    <property type="project" value="UniProtKB-SubCell"/>
</dbReference>
<dbReference type="PROSITE" id="PS50071">
    <property type="entry name" value="HOMEOBOX_2"/>
    <property type="match status" value="1"/>
</dbReference>
<dbReference type="Gene3D" id="1.10.10.60">
    <property type="entry name" value="Homeodomain-like"/>
    <property type="match status" value="1"/>
</dbReference>
<dbReference type="OrthoDB" id="6159439at2759"/>
<organism evidence="10 11">
    <name type="scientific">Patiria miniata</name>
    <name type="common">Bat star</name>
    <name type="synonym">Asterina miniata</name>
    <dbReference type="NCBI Taxonomy" id="46514"/>
    <lineage>
        <taxon>Eukaryota</taxon>
        <taxon>Metazoa</taxon>
        <taxon>Echinodermata</taxon>
        <taxon>Eleutherozoa</taxon>
        <taxon>Asterozoa</taxon>
        <taxon>Asteroidea</taxon>
        <taxon>Valvatacea</taxon>
        <taxon>Valvatida</taxon>
        <taxon>Asterinidae</taxon>
        <taxon>Patiria</taxon>
    </lineage>
</organism>
<feature type="region of interest" description="Disordered" evidence="8">
    <location>
        <begin position="225"/>
        <end position="281"/>
    </location>
</feature>
<evidence type="ECO:0000256" key="3">
    <source>
        <dbReference type="ARBA" id="ARBA00023125"/>
    </source>
</evidence>
<dbReference type="PANTHER" id="PTHR24332">
    <property type="entry name" value="HOMEOBOX PROTEIN CDX"/>
    <property type="match status" value="1"/>
</dbReference>
<feature type="region of interest" description="Disordered" evidence="8">
    <location>
        <begin position="94"/>
        <end position="115"/>
    </location>
</feature>
<keyword evidence="5 6" id="KW-0539">Nucleus</keyword>
<dbReference type="InterPro" id="IPR047152">
    <property type="entry name" value="Caudal_homeobox"/>
</dbReference>
<dbReference type="InterPro" id="IPR001356">
    <property type="entry name" value="HD"/>
</dbReference>
<dbReference type="EnsemblMetazoa" id="XM_038200864.1">
    <property type="protein sequence ID" value="XP_038056792.1"/>
    <property type="gene ID" value="LOC119728574"/>
</dbReference>
<dbReference type="Proteomes" id="UP000887568">
    <property type="component" value="Unplaced"/>
</dbReference>
<evidence type="ECO:0000256" key="6">
    <source>
        <dbReference type="PROSITE-ProRule" id="PRU00108"/>
    </source>
</evidence>
<sequence>MTLEFLMPQPHHYQQEGTMYRHPNPAAQAYSSFNYSQTPTSQYPSEYSPSATGSYQVSSSLDAQQQQSVPTTNSSWASAGFPTAVDWATASQDPFGAGAFPGQTPAGPMSSSPYNSEDLDYYQGFGQQTAVNSVSQALHRPAMRSPYHDWMRSTSYRVNPQTGKTRTKDKYRVVYSDHQRLELEKEFIYSRYITIRRKAELAVSLGLSERQVKIWFQNRRAKERKQSKKRAALSGETTADQTRLDASPDGAVEADRGGPDIKKEAATKEELDPVETGERTPVSTPEVLEIVRTANPCLHNTTHPPPEMVLNAAVQMQLGGTGGCHLQTAHATATASLLHAMPAMHNMK</sequence>
<dbReference type="Pfam" id="PF00046">
    <property type="entry name" value="Homeodomain"/>
    <property type="match status" value="1"/>
</dbReference>
<dbReference type="SUPFAM" id="SSF46689">
    <property type="entry name" value="Homeodomain-like"/>
    <property type="match status" value="1"/>
</dbReference>
<feature type="DNA-binding region" description="Homeobox" evidence="6">
    <location>
        <begin position="168"/>
        <end position="227"/>
    </location>
</feature>
<dbReference type="InterPro" id="IPR000047">
    <property type="entry name" value="HTH_motif"/>
</dbReference>
<dbReference type="GO" id="GO:0009887">
    <property type="term" value="P:animal organ morphogenesis"/>
    <property type="evidence" value="ECO:0007669"/>
    <property type="project" value="TreeGrafter"/>
</dbReference>
<evidence type="ECO:0000256" key="5">
    <source>
        <dbReference type="ARBA" id="ARBA00023242"/>
    </source>
</evidence>
<dbReference type="GeneID" id="119728574"/>
<dbReference type="PRINTS" id="PR00024">
    <property type="entry name" value="HOMEOBOX"/>
</dbReference>
<dbReference type="SMART" id="SM00389">
    <property type="entry name" value="HOX"/>
    <property type="match status" value="1"/>
</dbReference>
<reference evidence="10" key="1">
    <citation type="submission" date="2022-11" db="UniProtKB">
        <authorList>
            <consortium name="EnsemblMetazoa"/>
        </authorList>
    </citation>
    <scope>IDENTIFICATION</scope>
</reference>
<keyword evidence="4 6" id="KW-0371">Homeobox</keyword>
<accession>A0A913ZYZ9</accession>
<dbReference type="InterPro" id="IPR009057">
    <property type="entry name" value="Homeodomain-like_sf"/>
</dbReference>
<keyword evidence="3 6" id="KW-0238">DNA-binding</keyword>
<dbReference type="InterPro" id="IPR017970">
    <property type="entry name" value="Homeobox_CS"/>
</dbReference>
<name>A0A913ZYZ9_PATMI</name>
<evidence type="ECO:0000256" key="7">
    <source>
        <dbReference type="RuleBase" id="RU000682"/>
    </source>
</evidence>
<feature type="region of interest" description="Disordered" evidence="8">
    <location>
        <begin position="35"/>
        <end position="75"/>
    </location>
</feature>
<dbReference type="InterPro" id="IPR020479">
    <property type="entry name" value="HD_metazoa"/>
</dbReference>
<evidence type="ECO:0000256" key="4">
    <source>
        <dbReference type="ARBA" id="ARBA00023155"/>
    </source>
</evidence>
<dbReference type="AlphaFoldDB" id="A0A913ZYZ9"/>
<evidence type="ECO:0000256" key="2">
    <source>
        <dbReference type="ARBA" id="ARBA00010341"/>
    </source>
</evidence>
<dbReference type="GO" id="GO:0000981">
    <property type="term" value="F:DNA-binding transcription factor activity, RNA polymerase II-specific"/>
    <property type="evidence" value="ECO:0007669"/>
    <property type="project" value="InterPro"/>
</dbReference>
<evidence type="ECO:0000256" key="1">
    <source>
        <dbReference type="ARBA" id="ARBA00004123"/>
    </source>
</evidence>
<dbReference type="PANTHER" id="PTHR24332:SF9">
    <property type="entry name" value="HOMEOTIC PROTEIN CAUDAL"/>
    <property type="match status" value="1"/>
</dbReference>
<feature type="compositionally biased region" description="Basic and acidic residues" evidence="8">
    <location>
        <begin position="253"/>
        <end position="271"/>
    </location>
</feature>
<dbReference type="GO" id="GO:0009948">
    <property type="term" value="P:anterior/posterior axis specification"/>
    <property type="evidence" value="ECO:0007669"/>
    <property type="project" value="TreeGrafter"/>
</dbReference>
<dbReference type="CDD" id="cd00086">
    <property type="entry name" value="homeodomain"/>
    <property type="match status" value="1"/>
</dbReference>
<dbReference type="RefSeq" id="XP_038056792.1">
    <property type="nucleotide sequence ID" value="XM_038200864.1"/>
</dbReference>
<feature type="domain" description="Homeobox" evidence="9">
    <location>
        <begin position="166"/>
        <end position="226"/>
    </location>
</feature>
<evidence type="ECO:0000259" key="9">
    <source>
        <dbReference type="PROSITE" id="PS50071"/>
    </source>
</evidence>
<dbReference type="PROSITE" id="PS00027">
    <property type="entry name" value="HOMEOBOX_1"/>
    <property type="match status" value="1"/>
</dbReference>
<protein>
    <recommendedName>
        <fullName evidence="9">Homeobox domain-containing protein</fullName>
    </recommendedName>
</protein>